<name>A0A370TKX0_9HELO</name>
<dbReference type="RefSeq" id="XP_031868825.1">
    <property type="nucleotide sequence ID" value="XM_032015404.1"/>
</dbReference>
<feature type="compositionally biased region" description="Polar residues" evidence="1">
    <location>
        <begin position="526"/>
        <end position="535"/>
    </location>
</feature>
<feature type="compositionally biased region" description="Polar residues" evidence="1">
    <location>
        <begin position="12"/>
        <end position="22"/>
    </location>
</feature>
<evidence type="ECO:0000313" key="3">
    <source>
        <dbReference type="Proteomes" id="UP000254866"/>
    </source>
</evidence>
<protein>
    <submittedName>
        <fullName evidence="2">Uncharacterized protein</fullName>
    </submittedName>
</protein>
<dbReference type="Proteomes" id="UP000254866">
    <property type="component" value="Unassembled WGS sequence"/>
</dbReference>
<feature type="region of interest" description="Disordered" evidence="1">
    <location>
        <begin position="64"/>
        <end position="170"/>
    </location>
</feature>
<feature type="compositionally biased region" description="Polar residues" evidence="1">
    <location>
        <begin position="213"/>
        <end position="223"/>
    </location>
</feature>
<dbReference type="EMBL" id="NPIC01000005">
    <property type="protein sequence ID" value="RDL36169.1"/>
    <property type="molecule type" value="Genomic_DNA"/>
</dbReference>
<dbReference type="OrthoDB" id="3515338at2759"/>
<dbReference type="GeneID" id="43599630"/>
<keyword evidence="3" id="KW-1185">Reference proteome</keyword>
<feature type="region of interest" description="Disordered" evidence="1">
    <location>
        <begin position="186"/>
        <end position="253"/>
    </location>
</feature>
<evidence type="ECO:0000256" key="1">
    <source>
        <dbReference type="SAM" id="MobiDB-lite"/>
    </source>
</evidence>
<feature type="compositionally biased region" description="Low complexity" evidence="1">
    <location>
        <begin position="237"/>
        <end position="250"/>
    </location>
</feature>
<sequence>MTADEPGPQSGDVPNSPVSSSVAEAPDRVAPRAVSVSTHGKKDDNDDDDDVQFVSCISLHKEIECPKSSQLPLDGNQPSESAPKETPSTVASPLPQVSKQGSTEVSQQHKSDDIGHDESRTISERSEPSPKSAASADCTPNTKPSPSSPLLDSNSGAVLSGPLDSQKASSTPWTDFLYADQPETMSQGWRPVCFGDPPAAKGNRREECEDPALQSSHIPQVSPKTVHHMAASDLRDSSSGSASPAIIGSPRMGDAPQVTGLNDSMGNMWPNFAHSPRHHTGGIPGAQQVAPRSMNLTQDKTTWPMVSSYPQGSNNDWNALRPGLNGPSPTQTSRMPMNYVQSLANYSHFAATQSATGFKSIQKNKNQILAQDHTDPPFSPLTVSQNSLALYMNPASEMPSTFSRTPHDPHPIQAKASWMASKESTAANSNTESSNILRRPSLYSIPPWPARNPGTFTPFYSLSVPPNYVASDYPSITTRDASTARRNAYSPFYPGDDTRTRMLNNCQQNSIRNATSTGLGIGPPTGSATENSSDQLPRKRARHEYSPNLVVDIAETCQELFPFAEVAARHNKPIQRVIDTFSAIIQIPLLRNAEDRRRHGSLGKRRMREYRDAKKAMEKAHEAERRTQLPARRSSAGYVIERVKEPLANAAGHLKPTVLNRSREAQSDSGP</sequence>
<gene>
    <name evidence="2" type="ORF">BP5553_06781</name>
</gene>
<organism evidence="2 3">
    <name type="scientific">Venustampulla echinocandica</name>
    <dbReference type="NCBI Taxonomy" id="2656787"/>
    <lineage>
        <taxon>Eukaryota</taxon>
        <taxon>Fungi</taxon>
        <taxon>Dikarya</taxon>
        <taxon>Ascomycota</taxon>
        <taxon>Pezizomycotina</taxon>
        <taxon>Leotiomycetes</taxon>
        <taxon>Helotiales</taxon>
        <taxon>Pleuroascaceae</taxon>
        <taxon>Venustampulla</taxon>
    </lineage>
</organism>
<feature type="compositionally biased region" description="Basic and acidic residues" evidence="1">
    <location>
        <begin position="107"/>
        <end position="128"/>
    </location>
</feature>
<reference evidence="2 3" key="1">
    <citation type="journal article" date="2018" name="IMA Fungus">
        <title>IMA Genome-F 9: Draft genome sequence of Annulohypoxylon stygium, Aspergillus mulundensis, Berkeleyomyces basicola (syn. Thielaviopsis basicola), Ceratocystis smalleyi, two Cercospora beticola strains, Coleophoma cylindrospora, Fusarium fracticaudum, Phialophora cf. hyalina, and Morchella septimelata.</title>
        <authorList>
            <person name="Wingfield B.D."/>
            <person name="Bills G.F."/>
            <person name="Dong Y."/>
            <person name="Huang W."/>
            <person name="Nel W.J."/>
            <person name="Swalarsk-Parry B.S."/>
            <person name="Vaghefi N."/>
            <person name="Wilken P.M."/>
            <person name="An Z."/>
            <person name="de Beer Z.W."/>
            <person name="De Vos L."/>
            <person name="Chen L."/>
            <person name="Duong T.A."/>
            <person name="Gao Y."/>
            <person name="Hammerbacher A."/>
            <person name="Kikkert J.R."/>
            <person name="Li Y."/>
            <person name="Li H."/>
            <person name="Li K."/>
            <person name="Li Q."/>
            <person name="Liu X."/>
            <person name="Ma X."/>
            <person name="Naidoo K."/>
            <person name="Pethybridge S.J."/>
            <person name="Sun J."/>
            <person name="Steenkamp E.T."/>
            <person name="van der Nest M.A."/>
            <person name="van Wyk S."/>
            <person name="Wingfield M.J."/>
            <person name="Xiong C."/>
            <person name="Yue Q."/>
            <person name="Zhang X."/>
        </authorList>
    </citation>
    <scope>NUCLEOTIDE SEQUENCE [LARGE SCALE GENOMIC DNA]</scope>
    <source>
        <strain evidence="2 3">BP 5553</strain>
    </source>
</reference>
<dbReference type="AlphaFoldDB" id="A0A370TKX0"/>
<accession>A0A370TKX0</accession>
<comment type="caution">
    <text evidence="2">The sequence shown here is derived from an EMBL/GenBank/DDBJ whole genome shotgun (WGS) entry which is preliminary data.</text>
</comment>
<dbReference type="STRING" id="2656787.A0A370TKX0"/>
<evidence type="ECO:0000313" key="2">
    <source>
        <dbReference type="EMBL" id="RDL36169.1"/>
    </source>
</evidence>
<proteinExistence type="predicted"/>
<feature type="region of interest" description="Disordered" evidence="1">
    <location>
        <begin position="650"/>
        <end position="671"/>
    </location>
</feature>
<feature type="region of interest" description="Disordered" evidence="1">
    <location>
        <begin position="1"/>
        <end position="50"/>
    </location>
</feature>
<feature type="compositionally biased region" description="Polar residues" evidence="1">
    <location>
        <begin position="67"/>
        <end position="106"/>
    </location>
</feature>
<feature type="region of interest" description="Disordered" evidence="1">
    <location>
        <begin position="513"/>
        <end position="541"/>
    </location>
</feature>
<feature type="compositionally biased region" description="Basic and acidic residues" evidence="1">
    <location>
        <begin position="661"/>
        <end position="671"/>
    </location>
</feature>